<evidence type="ECO:0000256" key="8">
    <source>
        <dbReference type="ARBA" id="ARBA00022989"/>
    </source>
</evidence>
<dbReference type="STRING" id="33968.BMS77_04160"/>
<evidence type="ECO:0000256" key="10">
    <source>
        <dbReference type="HAMAP-Rule" id="MF_01499"/>
    </source>
</evidence>
<dbReference type="SUPFAM" id="SSF143597">
    <property type="entry name" value="YojJ-like"/>
    <property type="match status" value="1"/>
</dbReference>
<keyword evidence="4 10" id="KW-0812">Transmembrane</keyword>
<evidence type="ECO:0000256" key="7">
    <source>
        <dbReference type="ARBA" id="ARBA00022840"/>
    </source>
</evidence>
<dbReference type="Gene3D" id="3.40.1700.10">
    <property type="entry name" value="DNA integrity scanning protein, DisA, N-terminal domain"/>
    <property type="match status" value="1"/>
</dbReference>
<dbReference type="InterPro" id="IPR014046">
    <property type="entry name" value="C-di-AMP_synthase"/>
</dbReference>
<feature type="transmembrane region" description="Helical" evidence="10">
    <location>
        <begin position="6"/>
        <end position="25"/>
    </location>
</feature>
<dbReference type="InterPro" id="IPR045585">
    <property type="entry name" value="CdaA_N"/>
</dbReference>
<feature type="transmembrane region" description="Helical" evidence="10">
    <location>
        <begin position="37"/>
        <end position="57"/>
    </location>
</feature>
<comment type="similarity">
    <text evidence="10">Belongs to the adenylate cyclase family. DacA/CdaA subfamily.</text>
</comment>
<dbReference type="GO" id="GO:0004016">
    <property type="term" value="F:adenylate cyclase activity"/>
    <property type="evidence" value="ECO:0007669"/>
    <property type="project" value="UniProtKB-UniRule"/>
</dbReference>
<evidence type="ECO:0000256" key="2">
    <source>
        <dbReference type="ARBA" id="ARBA00022475"/>
    </source>
</evidence>
<dbReference type="OrthoDB" id="9807385at2"/>
<name>A0A1X0VEV7_LEUPS</name>
<dbReference type="InterPro" id="IPR003390">
    <property type="entry name" value="DNA_integrity_scan_DisA_N"/>
</dbReference>
<dbReference type="InterPro" id="IPR050338">
    <property type="entry name" value="DisA"/>
</dbReference>
<comment type="catalytic activity">
    <reaction evidence="1 10">
        <text>2 ATP = 3',3'-c-di-AMP + 2 diphosphate</text>
        <dbReference type="Rhea" id="RHEA:35655"/>
        <dbReference type="ChEBI" id="CHEBI:30616"/>
        <dbReference type="ChEBI" id="CHEBI:33019"/>
        <dbReference type="ChEBI" id="CHEBI:71500"/>
        <dbReference type="EC" id="2.7.7.85"/>
    </reaction>
</comment>
<dbReference type="eggNOG" id="COG1624">
    <property type="taxonomic scope" value="Bacteria"/>
</dbReference>
<dbReference type="Proteomes" id="UP000192288">
    <property type="component" value="Unassembled WGS sequence"/>
</dbReference>
<dbReference type="HAMAP" id="MF_01499">
    <property type="entry name" value="DacA"/>
    <property type="match status" value="1"/>
</dbReference>
<dbReference type="EC" id="2.7.7.85" evidence="10"/>
<gene>
    <name evidence="10" type="primary">dacA</name>
    <name evidence="11" type="ORF">BMR96_02715</name>
</gene>
<dbReference type="PROSITE" id="PS51794">
    <property type="entry name" value="DAC"/>
    <property type="match status" value="1"/>
</dbReference>
<keyword evidence="5 10" id="KW-0548">Nucleotidyltransferase</keyword>
<dbReference type="EMBL" id="MPLS01000006">
    <property type="protein sequence ID" value="ORI98272.1"/>
    <property type="molecule type" value="Genomic_DNA"/>
</dbReference>
<comment type="caution">
    <text evidence="11">The sequence shown here is derived from an EMBL/GenBank/DDBJ whole genome shotgun (WGS) entry which is preliminary data.</text>
</comment>
<comment type="caution">
    <text evidence="10">Lacks conserved residue(s) required for the propagation of feature annotation.</text>
</comment>
<proteinExistence type="inferred from homology"/>
<evidence type="ECO:0000256" key="5">
    <source>
        <dbReference type="ARBA" id="ARBA00022695"/>
    </source>
</evidence>
<dbReference type="InterPro" id="IPR034701">
    <property type="entry name" value="CdaA"/>
</dbReference>
<comment type="subunit">
    <text evidence="10">Probably a homodimer.</text>
</comment>
<reference evidence="11 12" key="1">
    <citation type="journal article" date="2017" name="Front. Microbiol.">
        <title>Genomic Characterization of Dairy Associated Leuconostoc Species and Diversity of Leuconostocs in Undefined Mixed Mesophilic Starter Cultures.</title>
        <authorList>
            <person name="Frantzen C.A."/>
            <person name="Kot W."/>
            <person name="Pedersen T.B."/>
            <person name="Ardo Y.M."/>
            <person name="Broadbent J.R."/>
            <person name="Neve H."/>
            <person name="Hansen L.H."/>
            <person name="Dal Bello F."/>
            <person name="Ostlie H.M."/>
            <person name="Kleppen H.P."/>
            <person name="Vogensen F.K."/>
            <person name="Holo H."/>
        </authorList>
    </citation>
    <scope>NUCLEOTIDE SEQUENCE [LARGE SCALE GENOMIC DNA]</scope>
    <source>
        <strain evidence="11 12">LMGCF08</strain>
    </source>
</reference>
<keyword evidence="2 10" id="KW-1003">Cell membrane</keyword>
<dbReference type="RefSeq" id="WP_004910513.1">
    <property type="nucleotide sequence ID" value="NZ_BMBO01000002.1"/>
</dbReference>
<dbReference type="PANTHER" id="PTHR34185:SF1">
    <property type="entry name" value="DIADENYLATE CYCLASE"/>
    <property type="match status" value="1"/>
</dbReference>
<evidence type="ECO:0000256" key="3">
    <source>
        <dbReference type="ARBA" id="ARBA00022679"/>
    </source>
</evidence>
<dbReference type="Pfam" id="PF02457">
    <property type="entry name" value="DAC"/>
    <property type="match status" value="1"/>
</dbReference>
<evidence type="ECO:0000256" key="4">
    <source>
        <dbReference type="ARBA" id="ARBA00022692"/>
    </source>
</evidence>
<keyword evidence="9 10" id="KW-0472">Membrane</keyword>
<dbReference type="FunFam" id="3.40.1700.10:FF:000002">
    <property type="entry name" value="Diadenylate cyclase"/>
    <property type="match status" value="1"/>
</dbReference>
<dbReference type="GeneID" id="97230937"/>
<keyword evidence="7 10" id="KW-0067">ATP-binding</keyword>
<sequence length="274" mass="31149">MDILSYFTLNNLMHLVDIAIIWFLLYKVIQFVEGTRALQILFGVGVVILIKVVSWYIGLTTLSWLMDQLITWAPIALVVIFQQEIRRGLETLGRRLTWRRQHIDNAKEQQLIKSLDEALQYMSKRRIGALITIKRDTSLDEYIKTGIKLDAYITSQLLINTFIPNTPLHDGAVIIDDDRVAVAAAYLPLSESTRIPKELGTRHRAAVGISEASDAITVVVSEETGEISITQDGDLLRHMARDAYMNFFERQFIAPVNEAAAKHWWQRSGRGLAK</sequence>
<keyword evidence="8 10" id="KW-1133">Transmembrane helix</keyword>
<dbReference type="PANTHER" id="PTHR34185">
    <property type="entry name" value="DIADENYLATE CYCLASE"/>
    <property type="match status" value="1"/>
</dbReference>
<protein>
    <recommendedName>
        <fullName evidence="10">Diadenylate cyclase</fullName>
        <shortName evidence="10">DAC</shortName>
        <ecNumber evidence="10">2.7.7.85</ecNumber>
    </recommendedName>
    <alternativeName>
        <fullName evidence="10">Cyclic-di-AMP synthase</fullName>
        <shortName evidence="10">c-di-AMP synthase</shortName>
    </alternativeName>
</protein>
<dbReference type="InterPro" id="IPR036888">
    <property type="entry name" value="DNA_integrity_DisA_N_sf"/>
</dbReference>
<accession>A0A1X0VEV7</accession>
<evidence type="ECO:0000313" key="12">
    <source>
        <dbReference type="Proteomes" id="UP000192288"/>
    </source>
</evidence>
<keyword evidence="6 10" id="KW-0547">Nucleotide-binding</keyword>
<evidence type="ECO:0000313" key="11">
    <source>
        <dbReference type="EMBL" id="ORI98272.1"/>
    </source>
</evidence>
<dbReference type="AlphaFoldDB" id="A0A1X0VEV7"/>
<organism evidence="11 12">
    <name type="scientific">Leuconostoc pseudomesenteroides</name>
    <dbReference type="NCBI Taxonomy" id="33968"/>
    <lineage>
        <taxon>Bacteria</taxon>
        <taxon>Bacillati</taxon>
        <taxon>Bacillota</taxon>
        <taxon>Bacilli</taxon>
        <taxon>Lactobacillales</taxon>
        <taxon>Lactobacillaceae</taxon>
        <taxon>Leuconostoc</taxon>
    </lineage>
</organism>
<keyword evidence="3 10" id="KW-0808">Transferase</keyword>
<dbReference type="GO" id="GO:0005524">
    <property type="term" value="F:ATP binding"/>
    <property type="evidence" value="ECO:0007669"/>
    <property type="project" value="UniProtKB-UniRule"/>
</dbReference>
<evidence type="ECO:0000256" key="9">
    <source>
        <dbReference type="ARBA" id="ARBA00023136"/>
    </source>
</evidence>
<dbReference type="Pfam" id="PF19293">
    <property type="entry name" value="CdaA_N"/>
    <property type="match status" value="1"/>
</dbReference>
<evidence type="ECO:0000256" key="6">
    <source>
        <dbReference type="ARBA" id="ARBA00022741"/>
    </source>
</evidence>
<dbReference type="GO" id="GO:0106408">
    <property type="term" value="F:diadenylate cyclase activity"/>
    <property type="evidence" value="ECO:0007669"/>
    <property type="project" value="UniProtKB-EC"/>
</dbReference>
<evidence type="ECO:0000256" key="1">
    <source>
        <dbReference type="ARBA" id="ARBA00000877"/>
    </source>
</evidence>
<comment type="function">
    <text evidence="10">Catalyzes the condensation of 2 ATP molecules into cyclic di-AMP (c-di-AMP), a second messenger used to regulate differing processes in different bacteria.</text>
</comment>
<dbReference type="GO" id="GO:0006171">
    <property type="term" value="P:cAMP biosynthetic process"/>
    <property type="evidence" value="ECO:0007669"/>
    <property type="project" value="InterPro"/>
</dbReference>
<dbReference type="PIRSF" id="PIRSF004793">
    <property type="entry name" value="UCP004793"/>
    <property type="match status" value="1"/>
</dbReference>
<dbReference type="NCBIfam" id="TIGR00159">
    <property type="entry name" value="diadenylate cyclase CdaA"/>
    <property type="match status" value="1"/>
</dbReference>